<evidence type="ECO:0000256" key="1">
    <source>
        <dbReference type="SAM" id="SignalP"/>
    </source>
</evidence>
<protein>
    <submittedName>
        <fullName evidence="2">Uncharacterized protein</fullName>
    </submittedName>
</protein>
<gene>
    <name evidence="2" type="ORF">DK389_21350</name>
</gene>
<accession>A0A2U8W8X3</accession>
<feature type="signal peptide" evidence="1">
    <location>
        <begin position="1"/>
        <end position="26"/>
    </location>
</feature>
<organism evidence="2 3">
    <name type="scientific">Methylobacterium durans</name>
    <dbReference type="NCBI Taxonomy" id="2202825"/>
    <lineage>
        <taxon>Bacteria</taxon>
        <taxon>Pseudomonadati</taxon>
        <taxon>Pseudomonadota</taxon>
        <taxon>Alphaproteobacteria</taxon>
        <taxon>Hyphomicrobiales</taxon>
        <taxon>Methylobacteriaceae</taxon>
        <taxon>Methylobacterium</taxon>
    </lineage>
</organism>
<keyword evidence="1" id="KW-0732">Signal</keyword>
<feature type="chain" id="PRO_5015869418" evidence="1">
    <location>
        <begin position="27"/>
        <end position="359"/>
    </location>
</feature>
<dbReference type="KEGG" id="mets:DK389_21350"/>
<dbReference type="EMBL" id="CP029550">
    <property type="protein sequence ID" value="AWN42583.1"/>
    <property type="molecule type" value="Genomic_DNA"/>
</dbReference>
<dbReference type="RefSeq" id="WP_109892608.1">
    <property type="nucleotide sequence ID" value="NZ_CP029550.1"/>
</dbReference>
<dbReference type="OrthoDB" id="7870532at2"/>
<name>A0A2U8W8X3_9HYPH</name>
<evidence type="ECO:0000313" key="3">
    <source>
        <dbReference type="Proteomes" id="UP000245926"/>
    </source>
</evidence>
<sequence>MLYAFYGLDGRSAATHAALLAAFALAAAARPATMLRIAGSTHGLARIPETMPEALRIVEWPAAGSDAPDAALVETLIAEAAAEDRDIVLDLPLAWLARRDIRERADLAVVAVGPNPLDERLAASAIARLLHDRVGSGAEEAHPVAGERTPERQAPVWFLGCGRSGGGPDTVRFEGAMRPLLDRGAPADGFRFLPVALPVPTRAEAAAIAAGQPLARTLRQGILLLAAVEAAAGDPFAACLDSESFARSLGLGSPTLITADERRLSERLRDLADGLEALELGGPTLEELVQAPLMEAWSFQPAQTSVIAGVSFGHPTIPSGRRTLTTAVFATDGRTFARTLSRLYRLGTPAETAAGAALQ</sequence>
<proteinExistence type="predicted"/>
<reference evidence="3" key="1">
    <citation type="submission" date="2018-05" db="EMBL/GenBank/DDBJ databases">
        <title>Complete Genome Sequence of Methylobacterium sp. 17SD2-17.</title>
        <authorList>
            <person name="Srinivasan S."/>
        </authorList>
    </citation>
    <scope>NUCLEOTIDE SEQUENCE [LARGE SCALE GENOMIC DNA]</scope>
    <source>
        <strain evidence="3">17SD2-17</strain>
    </source>
</reference>
<dbReference type="AlphaFoldDB" id="A0A2U8W8X3"/>
<keyword evidence="3" id="KW-1185">Reference proteome</keyword>
<evidence type="ECO:0000313" key="2">
    <source>
        <dbReference type="EMBL" id="AWN42583.1"/>
    </source>
</evidence>
<dbReference type="Proteomes" id="UP000245926">
    <property type="component" value="Chromosome"/>
</dbReference>